<organism evidence="1 2">
    <name type="scientific">Blepharisma stoltei</name>
    <dbReference type="NCBI Taxonomy" id="1481888"/>
    <lineage>
        <taxon>Eukaryota</taxon>
        <taxon>Sar</taxon>
        <taxon>Alveolata</taxon>
        <taxon>Ciliophora</taxon>
        <taxon>Postciliodesmatophora</taxon>
        <taxon>Heterotrichea</taxon>
        <taxon>Heterotrichida</taxon>
        <taxon>Blepharismidae</taxon>
        <taxon>Blepharisma</taxon>
    </lineage>
</organism>
<dbReference type="EMBL" id="CAJZBQ010000003">
    <property type="protein sequence ID" value="CAG9310830.1"/>
    <property type="molecule type" value="Genomic_DNA"/>
</dbReference>
<reference evidence="1" key="1">
    <citation type="submission" date="2021-09" db="EMBL/GenBank/DDBJ databases">
        <authorList>
            <consortium name="AG Swart"/>
            <person name="Singh M."/>
            <person name="Singh A."/>
            <person name="Seah K."/>
            <person name="Emmerich C."/>
        </authorList>
    </citation>
    <scope>NUCLEOTIDE SEQUENCE</scope>
    <source>
        <strain evidence="1">ATCC30299</strain>
    </source>
</reference>
<keyword evidence="2" id="KW-1185">Reference proteome</keyword>
<gene>
    <name evidence="1" type="ORF">BSTOLATCC_MIC2544</name>
</gene>
<comment type="caution">
    <text evidence="1">The sequence shown here is derived from an EMBL/GenBank/DDBJ whole genome shotgun (WGS) entry which is preliminary data.</text>
</comment>
<sequence length="2006" mass="214984">MLLIFYFFISTVYSFGYNSLGSLWPSGQLAISNSYTNVGLYANYTITFTPDTRIPAGGILSITFPEQYEDKLGTQGNPTCSPNICTNLGKTISITLPNAVSAQSTYSVTIQNILNPLTVGGTGSFQVSSTYQGAILDWNSAFGVIGISDAKTTLKATSVSVLSGSSSVAGDITIYLFTFQFDQIIVAGSAIRFTFPGNGFYLAPYPTCTSYATEGMPISGSLKCITTGRQVILSGISADLQPNILYSVRMTGTNPKWKVNTGTFTIDVFRFQTFTLYQQATLIPGLSISAGNLLSLTFGPVDSSLVISRNKILLFSVTFTTKNPIEKGGYIIIVFPWNFALSGNYIAVIGSGLKDINATSEATVSYDIPTTTLTISNFDAVDSQTQISLYLQIQCPYLSGKSSALNIKSYRADKSTVIDQDITNAYTTVSSYSSPSISISFPGSSKATGASITIDFTITPNIQIPANGYITFKIPAAFGTTGLVCKLTPYAVGQDYASSCTLTGSILKVQLFLTTTNSPAGSGAFPLGVQSIVSLTLVSPTVSGDYYFDINTYDTSNTLLESGNTIATLTAPTFSSISITPVHTANQYPTILIFTMTADYQIPAGIVGTSYTDIRGYIEITFPTQSSGNALFPLDLGLGIQEGSTFPCRGISNIAGQSSPSLTCTLTTLPSVASSGTPVIVTVTGFTTIAAGTSFTFHIPNIYYIQTTNTASVIVTSYSKLNRIRTDIQSSSVSVSAGSTGPASSSTATSLTLSTTQVQSSTTLSSASITISSGAGSNPYLLLEINPIHDSGYCNYNTISCLYDGTSSTCYCYPGIDLILISLSSLTAASHTFSVSGLINPESSGITDGFNLYAVKGAAVLDAYTYSSNIPALTPGVITDFQCKIDQNYAALSNIRYEFSFTLIHDIPTNGSILITMPSGSYSLHYSTPIPYCSSILFSQQDYTSSCTCTPYGNTVTISGIPNIKSGSFVDIFVQGIKNPGSVGTIGNFKYQTKNSNGGVIDEATTVTGPTLTSVWTVQTISDLKMINYPNNAGATAEYIFSFTTLTSLGAGGYIEIEFPTAQFGILTNPPDCRATGATSALSSCEVYGKSLLGTIGANIGGMSNFHIFGVKNFNAGISDDFSIKAYYDGVLLQQTSGSVTISTTAAASTISVSAINFYPKNEGQTATYEFTMIPSVDIDSSEYIIITFPRSYDHRIGDNLDCWATGISGFIKCQVIQAWSITIYDHDYFSACSSCSFTIFIFGVINPNYSYTDNTGDFSIGIISSYTYTQLNEQAGELDIEPAPHYSNILSTTFSNTYARTSNNIAFNITTTGSIPTSKEKGQVWVNFPTDYVIDGSSITCTTSSQWSSGSPTFVIDHNIVKIDADSSTSLAGNLLITLSNVPNPLSNINAQYISVQVYDGYTRILTMSSFINLNPNRAVFSYPGPLITVNSNNPFEVQSGAMSDFIPIALSYPCGLNLTLIPYSQGFTFIPTSISLSTGDSNQQFRVSAPPGTRDKEYTIQWTILGDYSPPYYTPILKSFFTVTQNVTYPITIATIPPVPAGGHSLPIEINIGVAPYSDASIILSVGTQNYGIKIVPDKIEFTQGAYLGYFTVYVSTDTILAWCPIYLTLIGTNSKVYSLQSNTTTFNIFRDDSDLPVVSGVSIQKFTRTSTTAMITTNKVCTVYYAFALQGTITPNFTELIQAGPPSYNTTQTVYGKVYMYQNSAAYITISSLLAQTKYTLFYMAKDLTDKNSKIVGSYDFETLSRYKPATANLWFAQTYLTTVELSLAQEAIALVLSLHPWRVVINTQNETTRRLSSSSDTVRTVLNVYLLDHPAYDTYVEPGSMVSMLNSAETKLGELLTNFDTTRSITGNALNIAGCQFKQSPSLLGTNTYSIISFSASLYDSGIIFGVAVASDTDTGTPFSQQIVAGHDRANRPVLNAKSTVSAGVVTSLTFKGLEADTHYNVYITCGNSLPGYPDLLDDSSVVTLKWKTDTKPANTMLNLDGGEILCGFLISVIMTLV</sequence>
<accession>A0AAU9IA82</accession>
<proteinExistence type="predicted"/>
<protein>
    <submittedName>
        <fullName evidence="1">Uncharacterized protein</fullName>
    </submittedName>
</protein>
<evidence type="ECO:0000313" key="1">
    <source>
        <dbReference type="EMBL" id="CAG9310830.1"/>
    </source>
</evidence>
<name>A0AAU9IA82_9CILI</name>
<evidence type="ECO:0000313" key="2">
    <source>
        <dbReference type="Proteomes" id="UP001162131"/>
    </source>
</evidence>
<dbReference type="Proteomes" id="UP001162131">
    <property type="component" value="Unassembled WGS sequence"/>
</dbReference>